<gene>
    <name evidence="2" type="ORF">DAMNIGENAA_05490</name>
</gene>
<feature type="compositionally biased region" description="Polar residues" evidence="1">
    <location>
        <begin position="35"/>
        <end position="48"/>
    </location>
</feature>
<name>A0A9W6D4P0_9BACT</name>
<protein>
    <submittedName>
        <fullName evidence="2">Uncharacterized protein</fullName>
    </submittedName>
</protein>
<dbReference type="AlphaFoldDB" id="A0A9W6D4P0"/>
<dbReference type="EMBL" id="BSDR01000001">
    <property type="protein sequence ID" value="GLI33116.1"/>
    <property type="molecule type" value="Genomic_DNA"/>
</dbReference>
<organism evidence="2 3">
    <name type="scientific">Desulforhabdus amnigena</name>
    <dbReference type="NCBI Taxonomy" id="40218"/>
    <lineage>
        <taxon>Bacteria</taxon>
        <taxon>Pseudomonadati</taxon>
        <taxon>Thermodesulfobacteriota</taxon>
        <taxon>Syntrophobacteria</taxon>
        <taxon>Syntrophobacterales</taxon>
        <taxon>Syntrophobacteraceae</taxon>
        <taxon>Desulforhabdus</taxon>
    </lineage>
</organism>
<keyword evidence="3" id="KW-1185">Reference proteome</keyword>
<proteinExistence type="predicted"/>
<comment type="caution">
    <text evidence="2">The sequence shown here is derived from an EMBL/GenBank/DDBJ whole genome shotgun (WGS) entry which is preliminary data.</text>
</comment>
<dbReference type="RefSeq" id="WP_281792133.1">
    <property type="nucleotide sequence ID" value="NZ_BSDR01000001.1"/>
</dbReference>
<evidence type="ECO:0000256" key="1">
    <source>
        <dbReference type="SAM" id="MobiDB-lite"/>
    </source>
</evidence>
<reference evidence="2" key="1">
    <citation type="submission" date="2022-12" db="EMBL/GenBank/DDBJ databases">
        <title>Reference genome sequencing for broad-spectrum identification of bacterial and archaeal isolates by mass spectrometry.</title>
        <authorList>
            <person name="Sekiguchi Y."/>
            <person name="Tourlousse D.M."/>
        </authorList>
    </citation>
    <scope>NUCLEOTIDE SEQUENCE</scope>
    <source>
        <strain evidence="2">ASRB1</strain>
    </source>
</reference>
<accession>A0A9W6D4P0</accession>
<dbReference type="Proteomes" id="UP001144372">
    <property type="component" value="Unassembled WGS sequence"/>
</dbReference>
<sequence length="80" mass="8973">MNLRLCNIDNSQFYRGNELPSAGMEAPRSKGEGGMSTQSYSAINSKQPQVEGLSKEREEELNAFMDSIMAFIRKIDINNL</sequence>
<feature type="region of interest" description="Disordered" evidence="1">
    <location>
        <begin position="17"/>
        <end position="55"/>
    </location>
</feature>
<evidence type="ECO:0000313" key="2">
    <source>
        <dbReference type="EMBL" id="GLI33116.1"/>
    </source>
</evidence>
<evidence type="ECO:0000313" key="3">
    <source>
        <dbReference type="Proteomes" id="UP001144372"/>
    </source>
</evidence>